<accession>A0AC61QJ22</accession>
<keyword evidence="2" id="KW-1185">Reference proteome</keyword>
<dbReference type="EMBL" id="SMOG01000012">
    <property type="protein sequence ID" value="TDF72919.1"/>
    <property type="molecule type" value="Genomic_DNA"/>
</dbReference>
<evidence type="ECO:0000313" key="1">
    <source>
        <dbReference type="EMBL" id="TDF72919.1"/>
    </source>
</evidence>
<protein>
    <submittedName>
        <fullName evidence="1">rRNA maturation RNase YbeY</fullName>
    </submittedName>
</protein>
<sequence length="160" mass="18643">MPRGDFSLNYIDFNLVNDTEYLVDDKLLLSCAEKVLEEELPGKRAELNLLLCDDEVMQNYNRIFRGDNSVTDVLCFNYYDSILDTEDEAFPSPYCDIIIDIKQLERQKGNKSMEDELIEVFIHGLLHALGYDHIRLEDRTVMEEKEKYYINKIVGDKTSG</sequence>
<comment type="caution">
    <text evidence="1">The sequence shown here is derived from an EMBL/GenBank/DDBJ whole genome shotgun (WGS) entry which is preliminary data.</text>
</comment>
<proteinExistence type="predicted"/>
<reference evidence="1" key="1">
    <citation type="submission" date="2019-03" db="EMBL/GenBank/DDBJ databases">
        <title>Candidatus Syntrophosphaera thermopropionivorans: a novel player in syntrophic propionate oxidation during anaerobic digestion.</title>
        <authorList>
            <person name="Dyksma S."/>
        </authorList>
    </citation>
    <scope>NUCLEOTIDE SEQUENCE</scope>
    <source>
        <strain evidence="1">W5</strain>
    </source>
</reference>
<gene>
    <name evidence="1" type="primary">ybeY</name>
    <name evidence="1" type="ORF">E0946_04610</name>
</gene>
<dbReference type="Proteomes" id="UP000294588">
    <property type="component" value="Unassembled WGS sequence"/>
</dbReference>
<organism evidence="1 2">
    <name type="scientific">Candidatus Syntrophosphaera thermopropionivorans</name>
    <dbReference type="NCBI Taxonomy" id="2593015"/>
    <lineage>
        <taxon>Bacteria</taxon>
        <taxon>Pseudomonadati</taxon>
        <taxon>Candidatus Cloacimonadota</taxon>
        <taxon>Candidatus Cloacimonadia</taxon>
        <taxon>Candidatus Cloacimonadales</taxon>
        <taxon>Candidatus Cloacimonadaceae</taxon>
        <taxon>Candidatus Syntrophosphaera</taxon>
    </lineage>
</organism>
<name>A0AC61QJ22_9BACT</name>
<evidence type="ECO:0000313" key="2">
    <source>
        <dbReference type="Proteomes" id="UP000294588"/>
    </source>
</evidence>